<dbReference type="SUPFAM" id="SSF101874">
    <property type="entry name" value="YceI-like"/>
    <property type="match status" value="1"/>
</dbReference>
<proteinExistence type="inferred from homology"/>
<accession>A0A0H2KJ99</accession>
<reference evidence="3 4" key="1">
    <citation type="submission" date="2014-05" db="EMBL/GenBank/DDBJ databases">
        <title>Cellulosimicrobium funkei U11 genome.</title>
        <authorList>
            <person name="Hu C."/>
            <person name="Gong Y."/>
            <person name="Wan W."/>
            <person name="Jiang M."/>
        </authorList>
    </citation>
    <scope>NUCLEOTIDE SEQUENCE [LARGE SCALE GENOMIC DNA]</scope>
    <source>
        <strain evidence="3 4">U11</strain>
    </source>
</reference>
<keyword evidence="4" id="KW-1185">Reference proteome</keyword>
<name>A0A0H2KJ99_9MICO</name>
<dbReference type="AlphaFoldDB" id="A0A0H2KJ99"/>
<dbReference type="PANTHER" id="PTHR34406">
    <property type="entry name" value="PROTEIN YCEI"/>
    <property type="match status" value="1"/>
</dbReference>
<dbReference type="RefSeq" id="WP_047233976.1">
    <property type="nucleotide sequence ID" value="NZ_JNBQ01000030.1"/>
</dbReference>
<evidence type="ECO:0000256" key="1">
    <source>
        <dbReference type="ARBA" id="ARBA00008812"/>
    </source>
</evidence>
<dbReference type="PATRIC" id="fig|264251.5.peg.3392"/>
<sequence>MTTARPVRQWNGLTVPEAGTYALDEAHKRIGFTGMHMMVSPVRGEFTRARATILVGEDPTASAVSATIETASLTTHHEERDAHLRSPDFLDVDAYPTIEFRSTSIDRQGEQQDQILAWARLRNRSPERAELAQERVQPRAAQAGRFLVSGLLTVRGVTHRTVLSMQYGGARRDPYGRDIFGFHAAGEIDRESFGLVWNVLLETGGFLVGKKIGLEIAGEAIHQG</sequence>
<organism evidence="3 4">
    <name type="scientific">Cellulosimicrobium funkei</name>
    <dbReference type="NCBI Taxonomy" id="264251"/>
    <lineage>
        <taxon>Bacteria</taxon>
        <taxon>Bacillati</taxon>
        <taxon>Actinomycetota</taxon>
        <taxon>Actinomycetes</taxon>
        <taxon>Micrococcales</taxon>
        <taxon>Promicromonosporaceae</taxon>
        <taxon>Cellulosimicrobium</taxon>
    </lineage>
</organism>
<evidence type="ECO:0000313" key="3">
    <source>
        <dbReference type="EMBL" id="KLN33566.1"/>
    </source>
</evidence>
<evidence type="ECO:0000259" key="2">
    <source>
        <dbReference type="SMART" id="SM00867"/>
    </source>
</evidence>
<dbReference type="EMBL" id="JNBQ01000030">
    <property type="protein sequence ID" value="KLN33566.1"/>
    <property type="molecule type" value="Genomic_DNA"/>
</dbReference>
<dbReference type="InterPro" id="IPR036761">
    <property type="entry name" value="TTHA0802/YceI-like_sf"/>
</dbReference>
<dbReference type="PANTHER" id="PTHR34406:SF1">
    <property type="entry name" value="PROTEIN YCEI"/>
    <property type="match status" value="1"/>
</dbReference>
<comment type="caution">
    <text evidence="3">The sequence shown here is derived from an EMBL/GenBank/DDBJ whole genome shotgun (WGS) entry which is preliminary data.</text>
</comment>
<dbReference type="SMART" id="SM00867">
    <property type="entry name" value="YceI"/>
    <property type="match status" value="1"/>
</dbReference>
<feature type="domain" description="Lipid/polyisoprenoid-binding YceI-like" evidence="2">
    <location>
        <begin position="20"/>
        <end position="221"/>
    </location>
</feature>
<dbReference type="Pfam" id="PF04264">
    <property type="entry name" value="YceI"/>
    <property type="match status" value="1"/>
</dbReference>
<protein>
    <submittedName>
        <fullName evidence="3">Polyisoprenoid-binding protein</fullName>
    </submittedName>
</protein>
<dbReference type="STRING" id="264251.FB00_16705"/>
<dbReference type="Proteomes" id="UP000035265">
    <property type="component" value="Unassembled WGS sequence"/>
</dbReference>
<dbReference type="Gene3D" id="2.40.128.110">
    <property type="entry name" value="Lipid/polyisoprenoid-binding, YceI-like"/>
    <property type="match status" value="1"/>
</dbReference>
<evidence type="ECO:0000313" key="4">
    <source>
        <dbReference type="Proteomes" id="UP000035265"/>
    </source>
</evidence>
<comment type="similarity">
    <text evidence="1">Belongs to the UPF0312 family.</text>
</comment>
<dbReference type="InterPro" id="IPR007372">
    <property type="entry name" value="Lipid/polyisoprenoid-bd_YceI"/>
</dbReference>
<gene>
    <name evidence="3" type="ORF">FB00_16705</name>
</gene>